<evidence type="ECO:0000313" key="4">
    <source>
        <dbReference type="EMBL" id="RPJ68807.1"/>
    </source>
</evidence>
<comment type="subcellular location">
    <subcellularLocation>
        <location evidence="1">Membrane</location>
        <topology evidence="1">Single-pass membrane protein</topology>
    </subcellularLocation>
</comment>
<keyword evidence="5" id="KW-1185">Reference proteome</keyword>
<dbReference type="InterPro" id="IPR036013">
    <property type="entry name" value="Band_7/SPFH_dom_sf"/>
</dbReference>
<dbReference type="OrthoDB" id="9812991at2"/>
<evidence type="ECO:0000256" key="2">
    <source>
        <dbReference type="SAM" id="Coils"/>
    </source>
</evidence>
<evidence type="ECO:0000256" key="1">
    <source>
        <dbReference type="ARBA" id="ARBA00004167"/>
    </source>
</evidence>
<protein>
    <submittedName>
        <fullName evidence="4">Band 7 protein</fullName>
    </submittedName>
</protein>
<gene>
    <name evidence="4" type="ORF">DRW07_00890</name>
</gene>
<reference evidence="4 5" key="1">
    <citation type="submission" date="2018-11" db="EMBL/GenBank/DDBJ databases">
        <authorList>
            <person name="Ye M.-Q."/>
            <person name="Du Z.-J."/>
        </authorList>
    </citation>
    <scope>NUCLEOTIDE SEQUENCE [LARGE SCALE GENOMIC DNA]</scope>
    <source>
        <strain evidence="4 5">U0105</strain>
    </source>
</reference>
<dbReference type="EMBL" id="RPOK01000001">
    <property type="protein sequence ID" value="RPJ68807.1"/>
    <property type="molecule type" value="Genomic_DNA"/>
</dbReference>
<dbReference type="Proteomes" id="UP000275281">
    <property type="component" value="Unassembled WGS sequence"/>
</dbReference>
<keyword evidence="2" id="KW-0175">Coiled coil</keyword>
<proteinExistence type="predicted"/>
<evidence type="ECO:0000313" key="5">
    <source>
        <dbReference type="Proteomes" id="UP000275281"/>
    </source>
</evidence>
<name>A0A3N5Y3X4_9ALTE</name>
<dbReference type="InterPro" id="IPR001107">
    <property type="entry name" value="Band_7"/>
</dbReference>
<dbReference type="GO" id="GO:0016020">
    <property type="term" value="C:membrane"/>
    <property type="evidence" value="ECO:0007669"/>
    <property type="project" value="UniProtKB-SubCell"/>
</dbReference>
<dbReference type="SUPFAM" id="SSF117892">
    <property type="entry name" value="Band 7/SPFH domain"/>
    <property type="match status" value="1"/>
</dbReference>
<dbReference type="AlphaFoldDB" id="A0A3N5Y3X4"/>
<sequence>MKKHLKKLSQLAVMGTALVTLSGCSLFGEKVTIEPASVGKVLTKNGFKDGTYGPSRFRLDPCLMYCDRLITLDASDQPRFEKFQLFMPKDQLSMNFDLRMTVSVDMDKIDDIYNRVPAEKGRIDILKVYQTYAQPIIRDVARQIMAEYSINEVASSRERISTELQNAIASALTDTPLKLKRLGLADVQFPDIITKAKEQAAERREQIERERAQFEIQKITQERELAQAKMQRAIDREKAEATKEVNEILSTSVTDKYLSYRALEVLEKMAESENKVFVPVEALGTVGLQQALFAEQTKKTSKQSAN</sequence>
<organism evidence="4 5">
    <name type="scientific">Alteromonas sediminis</name>
    <dbReference type="NCBI Taxonomy" id="2259342"/>
    <lineage>
        <taxon>Bacteria</taxon>
        <taxon>Pseudomonadati</taxon>
        <taxon>Pseudomonadota</taxon>
        <taxon>Gammaproteobacteria</taxon>
        <taxon>Alteromonadales</taxon>
        <taxon>Alteromonadaceae</taxon>
        <taxon>Alteromonas/Salinimonas group</taxon>
        <taxon>Alteromonas</taxon>
    </lineage>
</organism>
<feature type="domain" description="Band 7" evidence="3">
    <location>
        <begin position="33"/>
        <end position="216"/>
    </location>
</feature>
<comment type="caution">
    <text evidence="4">The sequence shown here is derived from an EMBL/GenBank/DDBJ whole genome shotgun (WGS) entry which is preliminary data.</text>
</comment>
<dbReference type="Pfam" id="PF01145">
    <property type="entry name" value="Band_7"/>
    <property type="match status" value="1"/>
</dbReference>
<evidence type="ECO:0000259" key="3">
    <source>
        <dbReference type="Pfam" id="PF01145"/>
    </source>
</evidence>
<feature type="coiled-coil region" evidence="2">
    <location>
        <begin position="193"/>
        <end position="236"/>
    </location>
</feature>
<dbReference type="Gene3D" id="3.30.479.30">
    <property type="entry name" value="Band 7 domain"/>
    <property type="match status" value="1"/>
</dbReference>
<dbReference type="PROSITE" id="PS51257">
    <property type="entry name" value="PROKAR_LIPOPROTEIN"/>
    <property type="match status" value="1"/>
</dbReference>
<accession>A0A3N5Y3X4</accession>